<dbReference type="InterPro" id="IPR036770">
    <property type="entry name" value="Ankyrin_rpt-contain_sf"/>
</dbReference>
<dbReference type="SMART" id="SM00248">
    <property type="entry name" value="ANK"/>
    <property type="match status" value="4"/>
</dbReference>
<dbReference type="EMBL" id="CACVKT020005677">
    <property type="protein sequence ID" value="CAC5397458.1"/>
    <property type="molecule type" value="Genomic_DNA"/>
</dbReference>
<keyword evidence="2 3" id="KW-0040">ANK repeat</keyword>
<sequence>MIAHCGNTNYVHSLDEKLNDIFLQWLINNGCPINVSNDKGETAIFHAVHAAVSGNSRMIEILINHKADTNICTTKGYSPLYEACLLGYSRIANILLISGAKRNMVATTGNTPLHAACWKGHTSIVIDLLQRGADLTITNNNDHTPLDLARLKEHHDIVQNIIRYSNTK</sequence>
<feature type="repeat" description="ANK" evidence="3">
    <location>
        <begin position="108"/>
        <end position="140"/>
    </location>
</feature>
<dbReference type="Proteomes" id="UP000507470">
    <property type="component" value="Unassembled WGS sequence"/>
</dbReference>
<accession>A0A6J8CLY3</accession>
<evidence type="ECO:0000256" key="3">
    <source>
        <dbReference type="PROSITE-ProRule" id="PRU00023"/>
    </source>
</evidence>
<name>A0A6J8CLY3_MYTCO</name>
<organism evidence="4 5">
    <name type="scientific">Mytilus coruscus</name>
    <name type="common">Sea mussel</name>
    <dbReference type="NCBI Taxonomy" id="42192"/>
    <lineage>
        <taxon>Eukaryota</taxon>
        <taxon>Metazoa</taxon>
        <taxon>Spiralia</taxon>
        <taxon>Lophotrochozoa</taxon>
        <taxon>Mollusca</taxon>
        <taxon>Bivalvia</taxon>
        <taxon>Autobranchia</taxon>
        <taxon>Pteriomorphia</taxon>
        <taxon>Mytilida</taxon>
        <taxon>Mytiloidea</taxon>
        <taxon>Mytilidae</taxon>
        <taxon>Mytilinae</taxon>
        <taxon>Mytilus</taxon>
    </lineage>
</organism>
<keyword evidence="1" id="KW-0677">Repeat</keyword>
<evidence type="ECO:0000313" key="5">
    <source>
        <dbReference type="Proteomes" id="UP000507470"/>
    </source>
</evidence>
<gene>
    <name evidence="4" type="ORF">MCOR_31888</name>
</gene>
<dbReference type="Pfam" id="PF12796">
    <property type="entry name" value="Ank_2"/>
    <property type="match status" value="1"/>
</dbReference>
<dbReference type="InterPro" id="IPR002110">
    <property type="entry name" value="Ankyrin_rpt"/>
</dbReference>
<reference evidence="4 5" key="1">
    <citation type="submission" date="2020-06" db="EMBL/GenBank/DDBJ databases">
        <authorList>
            <person name="Li R."/>
            <person name="Bekaert M."/>
        </authorList>
    </citation>
    <scope>NUCLEOTIDE SEQUENCE [LARGE SCALE GENOMIC DNA]</scope>
    <source>
        <strain evidence="5">wild</strain>
    </source>
</reference>
<dbReference type="SUPFAM" id="SSF48403">
    <property type="entry name" value="Ankyrin repeat"/>
    <property type="match status" value="1"/>
</dbReference>
<dbReference type="PANTHER" id="PTHR24171">
    <property type="entry name" value="ANKYRIN REPEAT DOMAIN-CONTAINING PROTEIN 39-RELATED"/>
    <property type="match status" value="1"/>
</dbReference>
<dbReference type="AlphaFoldDB" id="A0A6J8CLY3"/>
<protein>
    <submittedName>
        <fullName evidence="4">Uncharacterized protein</fullName>
    </submittedName>
</protein>
<feature type="repeat" description="ANK" evidence="3">
    <location>
        <begin position="75"/>
        <end position="107"/>
    </location>
</feature>
<dbReference type="PANTHER" id="PTHR24171:SF8">
    <property type="entry name" value="BRCA1-ASSOCIATED RING DOMAIN PROTEIN 1"/>
    <property type="match status" value="1"/>
</dbReference>
<evidence type="ECO:0000256" key="1">
    <source>
        <dbReference type="ARBA" id="ARBA00022737"/>
    </source>
</evidence>
<keyword evidence="5" id="KW-1185">Reference proteome</keyword>
<evidence type="ECO:0000256" key="2">
    <source>
        <dbReference type="ARBA" id="ARBA00023043"/>
    </source>
</evidence>
<dbReference type="Pfam" id="PF00023">
    <property type="entry name" value="Ank"/>
    <property type="match status" value="1"/>
</dbReference>
<dbReference type="PROSITE" id="PS50088">
    <property type="entry name" value="ANK_REPEAT"/>
    <property type="match status" value="2"/>
</dbReference>
<dbReference type="PROSITE" id="PS50297">
    <property type="entry name" value="ANK_REP_REGION"/>
    <property type="match status" value="1"/>
</dbReference>
<evidence type="ECO:0000313" key="4">
    <source>
        <dbReference type="EMBL" id="CAC5397458.1"/>
    </source>
</evidence>
<proteinExistence type="predicted"/>
<dbReference type="OrthoDB" id="194358at2759"/>
<dbReference type="Gene3D" id="1.25.40.20">
    <property type="entry name" value="Ankyrin repeat-containing domain"/>
    <property type="match status" value="2"/>
</dbReference>